<accession>A0A078FQ27</accession>
<evidence type="ECO:0000313" key="1">
    <source>
        <dbReference type="EMBL" id="CDY14448.1"/>
    </source>
</evidence>
<name>A0A078FQ27_BRANA</name>
<dbReference type="SUPFAM" id="SSF48340">
    <property type="entry name" value="Interferon-induced guanylate-binding protein 1 (GBP1), C-terminal domain"/>
    <property type="match status" value="1"/>
</dbReference>
<dbReference type="GO" id="GO:0005525">
    <property type="term" value="F:GTP binding"/>
    <property type="evidence" value="ECO:0007669"/>
    <property type="project" value="InterPro"/>
</dbReference>
<gene>
    <name evidence="1" type="primary">BnaC03g21470D</name>
    <name evidence="1" type="ORF">GSBRNA2T00079121001</name>
</gene>
<dbReference type="GO" id="GO:0003924">
    <property type="term" value="F:GTPase activity"/>
    <property type="evidence" value="ECO:0007669"/>
    <property type="project" value="InterPro"/>
</dbReference>
<dbReference type="AlphaFoldDB" id="A0A078FQ27"/>
<protein>
    <submittedName>
        <fullName evidence="1">BnaC03g21470D protein</fullName>
    </submittedName>
</protein>
<proteinExistence type="predicted"/>
<evidence type="ECO:0000313" key="2">
    <source>
        <dbReference type="Proteomes" id="UP000028999"/>
    </source>
</evidence>
<reference evidence="1 2" key="1">
    <citation type="journal article" date="2014" name="Science">
        <title>Plant genetics. Early allopolyploid evolution in the post-Neolithic Brassica napus oilseed genome.</title>
        <authorList>
            <person name="Chalhoub B."/>
            <person name="Denoeud F."/>
            <person name="Liu S."/>
            <person name="Parkin I.A."/>
            <person name="Tang H."/>
            <person name="Wang X."/>
            <person name="Chiquet J."/>
            <person name="Belcram H."/>
            <person name="Tong C."/>
            <person name="Samans B."/>
            <person name="Correa M."/>
            <person name="Da Silva C."/>
            <person name="Just J."/>
            <person name="Falentin C."/>
            <person name="Koh C.S."/>
            <person name="Le Clainche I."/>
            <person name="Bernard M."/>
            <person name="Bento P."/>
            <person name="Noel B."/>
            <person name="Labadie K."/>
            <person name="Alberti A."/>
            <person name="Charles M."/>
            <person name="Arnaud D."/>
            <person name="Guo H."/>
            <person name="Daviaud C."/>
            <person name="Alamery S."/>
            <person name="Jabbari K."/>
            <person name="Zhao M."/>
            <person name="Edger P.P."/>
            <person name="Chelaifa H."/>
            <person name="Tack D."/>
            <person name="Lassalle G."/>
            <person name="Mestiri I."/>
            <person name="Schnel N."/>
            <person name="Le Paslier M.C."/>
            <person name="Fan G."/>
            <person name="Renault V."/>
            <person name="Bayer P.E."/>
            <person name="Golicz A.A."/>
            <person name="Manoli S."/>
            <person name="Lee T.H."/>
            <person name="Thi V.H."/>
            <person name="Chalabi S."/>
            <person name="Hu Q."/>
            <person name="Fan C."/>
            <person name="Tollenaere R."/>
            <person name="Lu Y."/>
            <person name="Battail C."/>
            <person name="Shen J."/>
            <person name="Sidebottom C.H."/>
            <person name="Wang X."/>
            <person name="Canaguier A."/>
            <person name="Chauveau A."/>
            <person name="Berard A."/>
            <person name="Deniot G."/>
            <person name="Guan M."/>
            <person name="Liu Z."/>
            <person name="Sun F."/>
            <person name="Lim Y.P."/>
            <person name="Lyons E."/>
            <person name="Town C.D."/>
            <person name="Bancroft I."/>
            <person name="Wang X."/>
            <person name="Meng J."/>
            <person name="Ma J."/>
            <person name="Pires J.C."/>
            <person name="King G.J."/>
            <person name="Brunel D."/>
            <person name="Delourme R."/>
            <person name="Renard M."/>
            <person name="Aury J.M."/>
            <person name="Adams K.L."/>
            <person name="Batley J."/>
            <person name="Snowdon R.J."/>
            <person name="Tost J."/>
            <person name="Edwards D."/>
            <person name="Zhou Y."/>
            <person name="Hua W."/>
            <person name="Sharpe A.G."/>
            <person name="Paterson A.H."/>
            <person name="Guan C."/>
            <person name="Wincker P."/>
        </authorList>
    </citation>
    <scope>NUCLEOTIDE SEQUENCE [LARGE SCALE GENOMIC DNA]</scope>
    <source>
        <strain evidence="2">cv. Darmor-bzh</strain>
    </source>
</reference>
<organism evidence="1 2">
    <name type="scientific">Brassica napus</name>
    <name type="common">Rape</name>
    <dbReference type="NCBI Taxonomy" id="3708"/>
    <lineage>
        <taxon>Eukaryota</taxon>
        <taxon>Viridiplantae</taxon>
        <taxon>Streptophyta</taxon>
        <taxon>Embryophyta</taxon>
        <taxon>Tracheophyta</taxon>
        <taxon>Spermatophyta</taxon>
        <taxon>Magnoliopsida</taxon>
        <taxon>eudicotyledons</taxon>
        <taxon>Gunneridae</taxon>
        <taxon>Pentapetalae</taxon>
        <taxon>rosids</taxon>
        <taxon>malvids</taxon>
        <taxon>Brassicales</taxon>
        <taxon>Brassicaceae</taxon>
        <taxon>Brassiceae</taxon>
        <taxon>Brassica</taxon>
    </lineage>
</organism>
<dbReference type="Proteomes" id="UP000028999">
    <property type="component" value="Unassembled WGS sequence"/>
</dbReference>
<dbReference type="PaxDb" id="3708-A0A078FQ27"/>
<dbReference type="Gramene" id="CDY14448">
    <property type="protein sequence ID" value="CDY14448"/>
    <property type="gene ID" value="GSBRNA2T00079121001"/>
</dbReference>
<dbReference type="EMBL" id="LK032043">
    <property type="protein sequence ID" value="CDY14448.1"/>
    <property type="molecule type" value="Genomic_DNA"/>
</dbReference>
<dbReference type="STRING" id="3708.A0A078FQ27"/>
<sequence length="72" mass="8125">MSEEHLQSTHEPAHDEALKAFDAQHFGRQHAKKSVDQLDDQMKEDIADYPVRNLEFDTWSSLIQDGTGLAGS</sequence>
<keyword evidence="2" id="KW-1185">Reference proteome</keyword>
<dbReference type="InterPro" id="IPR036543">
    <property type="entry name" value="Guanylate-bd_C_sf"/>
</dbReference>